<evidence type="ECO:0000313" key="3">
    <source>
        <dbReference type="Proteomes" id="UP000295499"/>
    </source>
</evidence>
<evidence type="ECO:0008006" key="4">
    <source>
        <dbReference type="Google" id="ProtNLM"/>
    </source>
</evidence>
<keyword evidence="3" id="KW-1185">Reference proteome</keyword>
<accession>A0A4R6IE61</accession>
<proteinExistence type="predicted"/>
<protein>
    <recommendedName>
        <fullName evidence="4">Carboxypeptidase-like protein</fullName>
    </recommendedName>
</protein>
<dbReference type="AlphaFoldDB" id="A0A4R6IE61"/>
<organism evidence="2 3">
    <name type="scientific">Pedobacter duraquae</name>
    <dbReference type="NCBI Taxonomy" id="425511"/>
    <lineage>
        <taxon>Bacteria</taxon>
        <taxon>Pseudomonadati</taxon>
        <taxon>Bacteroidota</taxon>
        <taxon>Sphingobacteriia</taxon>
        <taxon>Sphingobacteriales</taxon>
        <taxon>Sphingobacteriaceae</taxon>
        <taxon>Pedobacter</taxon>
    </lineage>
</organism>
<evidence type="ECO:0000313" key="2">
    <source>
        <dbReference type="EMBL" id="TDO19961.1"/>
    </source>
</evidence>
<dbReference type="Proteomes" id="UP000295499">
    <property type="component" value="Unassembled WGS sequence"/>
</dbReference>
<keyword evidence="1" id="KW-0732">Signal</keyword>
<dbReference type="OrthoDB" id="789400at2"/>
<feature type="chain" id="PRO_5021020800" description="Carboxypeptidase-like protein" evidence="1">
    <location>
        <begin position="30"/>
        <end position="242"/>
    </location>
</feature>
<evidence type="ECO:0000256" key="1">
    <source>
        <dbReference type="SAM" id="SignalP"/>
    </source>
</evidence>
<name>A0A4R6IE61_9SPHI</name>
<reference evidence="2 3" key="1">
    <citation type="submission" date="2019-03" db="EMBL/GenBank/DDBJ databases">
        <title>Genomic Encyclopedia of Archaeal and Bacterial Type Strains, Phase II (KMG-II): from individual species to whole genera.</title>
        <authorList>
            <person name="Goeker M."/>
        </authorList>
    </citation>
    <scope>NUCLEOTIDE SEQUENCE [LARGE SCALE GENOMIC DNA]</scope>
    <source>
        <strain evidence="2 3">DSM 19034</strain>
    </source>
</reference>
<gene>
    <name evidence="2" type="ORF">CLV32_3716</name>
</gene>
<comment type="caution">
    <text evidence="2">The sequence shown here is derived from an EMBL/GenBank/DDBJ whole genome shotgun (WGS) entry which is preliminary data.</text>
</comment>
<sequence length="242" mass="27920">MTKFATTMNRNHLLLIAFFTLLLPFYAVAQETMVKGAVMESGTRNRIALAEITNKRNGFVVGSNDLGLFEIKAAIGDTLVFVKRDFSDRQIVVVQTNSIVVQLTRTTLDQVDIIGQNKRQEMNAVKKDFRDKGSFYAGKPPVLSYIFTPLTALYELFGKTPKNARRFNKYYGTELQQGEIDGFFNETKIQKETDLRGADLEDYMLNYRPEYQQVQKWTDYDAIKYIRETSKKFTDTLRKKPQ</sequence>
<dbReference type="EMBL" id="SNWM01000005">
    <property type="protein sequence ID" value="TDO19961.1"/>
    <property type="molecule type" value="Genomic_DNA"/>
</dbReference>
<feature type="signal peptide" evidence="1">
    <location>
        <begin position="1"/>
        <end position="29"/>
    </location>
</feature>